<comment type="caution">
    <text evidence="1">The sequence shown here is derived from an EMBL/GenBank/DDBJ whole genome shotgun (WGS) entry which is preliminary data.</text>
</comment>
<dbReference type="Proteomes" id="UP001174909">
    <property type="component" value="Unassembled WGS sequence"/>
</dbReference>
<protein>
    <submittedName>
        <fullName evidence="1">Uncharacterized protein</fullName>
    </submittedName>
</protein>
<proteinExistence type="predicted"/>
<gene>
    <name evidence="1" type="ORF">GBAR_LOCUS8628</name>
</gene>
<evidence type="ECO:0000313" key="2">
    <source>
        <dbReference type="Proteomes" id="UP001174909"/>
    </source>
</evidence>
<name>A0AA35RM89_GEOBA</name>
<sequence length="185" mass="20763">MATVGGDQVWMWKKPLPPSEATLRKVFENTSDLCGLCVRLSIPRDKRDVDSAVEYYVQSTDPMKIRKMIYWLDRIGDTSLADSVMEYAELPADPSLIPHLLIPVFTAISGDLGMFTGYTTVPDARAALFRKNFSDCDQVTVEAGKYYALYRPHPSWKNLSRKLYRAGETKAVGIAKPHVQTVIGM</sequence>
<dbReference type="EMBL" id="CASHTH010001284">
    <property type="protein sequence ID" value="CAI8013672.1"/>
    <property type="molecule type" value="Genomic_DNA"/>
</dbReference>
<accession>A0AA35RM89</accession>
<organism evidence="1 2">
    <name type="scientific">Geodia barretti</name>
    <name type="common">Barrett's horny sponge</name>
    <dbReference type="NCBI Taxonomy" id="519541"/>
    <lineage>
        <taxon>Eukaryota</taxon>
        <taxon>Metazoa</taxon>
        <taxon>Porifera</taxon>
        <taxon>Demospongiae</taxon>
        <taxon>Heteroscleromorpha</taxon>
        <taxon>Tetractinellida</taxon>
        <taxon>Astrophorina</taxon>
        <taxon>Geodiidae</taxon>
        <taxon>Geodia</taxon>
    </lineage>
</organism>
<keyword evidence="2" id="KW-1185">Reference proteome</keyword>
<reference evidence="1" key="1">
    <citation type="submission" date="2023-03" db="EMBL/GenBank/DDBJ databases">
        <authorList>
            <person name="Steffen K."/>
            <person name="Cardenas P."/>
        </authorList>
    </citation>
    <scope>NUCLEOTIDE SEQUENCE</scope>
</reference>
<evidence type="ECO:0000313" key="1">
    <source>
        <dbReference type="EMBL" id="CAI8013672.1"/>
    </source>
</evidence>
<dbReference type="AlphaFoldDB" id="A0AA35RM89"/>